<evidence type="ECO:0000256" key="1">
    <source>
        <dbReference type="SAM" id="SignalP"/>
    </source>
</evidence>
<evidence type="ECO:0000313" key="3">
    <source>
        <dbReference type="Proteomes" id="UP000182841"/>
    </source>
</evidence>
<dbReference type="EMBL" id="FOGO01000007">
    <property type="protein sequence ID" value="SES01732.1"/>
    <property type="molecule type" value="Genomic_DNA"/>
</dbReference>
<feature type="chain" id="PRO_5039536872" evidence="1">
    <location>
        <begin position="20"/>
        <end position="65"/>
    </location>
</feature>
<name>A0A1H9TXH3_9ACTN</name>
<sequence>MFRRSVLALATLLATTVLAVAPAAAAAEAPVPQTGELTPREQAVLKAAEKALGTLLGGVVSLGGN</sequence>
<feature type="signal peptide" evidence="1">
    <location>
        <begin position="1"/>
        <end position="19"/>
    </location>
</feature>
<reference evidence="3" key="1">
    <citation type="submission" date="2016-10" db="EMBL/GenBank/DDBJ databases">
        <authorList>
            <person name="Varghese N."/>
            <person name="Submissions S."/>
        </authorList>
    </citation>
    <scope>NUCLEOTIDE SEQUENCE [LARGE SCALE GENOMIC DNA]</scope>
    <source>
        <strain evidence="3">CGMCC 4.6825</strain>
    </source>
</reference>
<evidence type="ECO:0000313" key="2">
    <source>
        <dbReference type="EMBL" id="SES01732.1"/>
    </source>
</evidence>
<dbReference type="STRING" id="943816.AN217_16660"/>
<dbReference type="Proteomes" id="UP000182841">
    <property type="component" value="Unassembled WGS sequence"/>
</dbReference>
<keyword evidence="1" id="KW-0732">Signal</keyword>
<accession>A0A1H9TXH3</accession>
<keyword evidence="3" id="KW-1185">Reference proteome</keyword>
<gene>
    <name evidence="2" type="ORF">SAMN05421870_10780</name>
</gene>
<organism evidence="2 3">
    <name type="scientific">Streptomyces qinglanensis</name>
    <dbReference type="NCBI Taxonomy" id="943816"/>
    <lineage>
        <taxon>Bacteria</taxon>
        <taxon>Bacillati</taxon>
        <taxon>Actinomycetota</taxon>
        <taxon>Actinomycetes</taxon>
        <taxon>Kitasatosporales</taxon>
        <taxon>Streptomycetaceae</taxon>
        <taxon>Streptomyces</taxon>
    </lineage>
</organism>
<protein>
    <submittedName>
        <fullName evidence="2">Uncharacterized protein</fullName>
    </submittedName>
</protein>
<dbReference type="RefSeq" id="WP_075001023.1">
    <property type="nucleotide sequence ID" value="NZ_FOGO01000007.1"/>
</dbReference>
<dbReference type="AlphaFoldDB" id="A0A1H9TXH3"/>
<proteinExistence type="predicted"/>